<feature type="compositionally biased region" description="Basic residues" evidence="1">
    <location>
        <begin position="447"/>
        <end position="465"/>
    </location>
</feature>
<feature type="compositionally biased region" description="Acidic residues" evidence="1">
    <location>
        <begin position="469"/>
        <end position="480"/>
    </location>
</feature>
<feature type="compositionally biased region" description="Polar residues" evidence="1">
    <location>
        <begin position="503"/>
        <end position="524"/>
    </location>
</feature>
<feature type="region of interest" description="Disordered" evidence="1">
    <location>
        <begin position="646"/>
        <end position="666"/>
    </location>
</feature>
<dbReference type="AlphaFoldDB" id="A0AAW0BTT5"/>
<gene>
    <name evidence="2" type="ORF">R3P38DRAFT_2775576</name>
</gene>
<organism evidence="2 3">
    <name type="scientific">Favolaschia claudopus</name>
    <dbReference type="NCBI Taxonomy" id="2862362"/>
    <lineage>
        <taxon>Eukaryota</taxon>
        <taxon>Fungi</taxon>
        <taxon>Dikarya</taxon>
        <taxon>Basidiomycota</taxon>
        <taxon>Agaricomycotina</taxon>
        <taxon>Agaricomycetes</taxon>
        <taxon>Agaricomycetidae</taxon>
        <taxon>Agaricales</taxon>
        <taxon>Marasmiineae</taxon>
        <taxon>Mycenaceae</taxon>
        <taxon>Favolaschia</taxon>
    </lineage>
</organism>
<proteinExistence type="predicted"/>
<feature type="region of interest" description="Disordered" evidence="1">
    <location>
        <begin position="419"/>
        <end position="525"/>
    </location>
</feature>
<evidence type="ECO:0000313" key="3">
    <source>
        <dbReference type="Proteomes" id="UP001362999"/>
    </source>
</evidence>
<reference evidence="2 3" key="1">
    <citation type="journal article" date="2024" name="J Genomics">
        <title>Draft genome sequencing and assembly of Favolaschia claudopus CIRM-BRFM 2984 isolated from oak limbs.</title>
        <authorList>
            <person name="Navarro D."/>
            <person name="Drula E."/>
            <person name="Chaduli D."/>
            <person name="Cazenave R."/>
            <person name="Ahrendt S."/>
            <person name="Wang J."/>
            <person name="Lipzen A."/>
            <person name="Daum C."/>
            <person name="Barry K."/>
            <person name="Grigoriev I.V."/>
            <person name="Favel A."/>
            <person name="Rosso M.N."/>
            <person name="Martin F."/>
        </authorList>
    </citation>
    <scope>NUCLEOTIDE SEQUENCE [LARGE SCALE GENOMIC DNA]</scope>
    <source>
        <strain evidence="2 3">CIRM-BRFM 2984</strain>
    </source>
</reference>
<comment type="caution">
    <text evidence="2">The sequence shown here is derived from an EMBL/GenBank/DDBJ whole genome shotgun (WGS) entry which is preliminary data.</text>
</comment>
<protein>
    <submittedName>
        <fullName evidence="2">Uncharacterized protein</fullName>
    </submittedName>
</protein>
<name>A0AAW0BTT5_9AGAR</name>
<feature type="compositionally biased region" description="Basic and acidic residues" evidence="1">
    <location>
        <begin position="428"/>
        <end position="446"/>
    </location>
</feature>
<dbReference type="Proteomes" id="UP001362999">
    <property type="component" value="Unassembled WGS sequence"/>
</dbReference>
<feature type="compositionally biased region" description="Polar residues" evidence="1">
    <location>
        <begin position="650"/>
        <end position="666"/>
    </location>
</feature>
<keyword evidence="3" id="KW-1185">Reference proteome</keyword>
<accession>A0AAW0BTT5</accession>
<sequence length="666" mass="74708">MSTRPFVSRHGLPVVPVLKGTASMHEFPILTPDSARRLGKHTSANELLSSNPAVDSNTNPILQTTCVQSGTFYKWSQPCTDCMVAGTGATCTFTQRLKFVEVLEARRVFAQEVIFTTNSNPAEAYREWEVQFFADCQVAFHLFNKSIAPFDKQRFSMLSQVEAIHDFTRLSYLHMLFGVYDYPTDVKTLVIQRMQGMQEAFELSAVEDCMVQEISIAKAIFAYSYRYLIFGSLASKDQDRLVRFSVPLPISVIFLFRSYYALIREHMRHPYSAYPDHIKLFMTESIHSPSYKELAFYTPYSSIFSQYPILKNMARSGLTKGQHDVIVGVADSVSATKYPDRAKQRTFLDQQTVTLRCQDSFSGLLGEIAKDKTLYDAFYSVKNSYHQTAVGSNGVIGGRYPLILELCAKIKAERELQRGNTVASQQAHRTELEEARAQADDQESKNSRKPRAPRAKKDNKTKKSKATIEDGDESPFDDSELPGFVDDAMIVDDSNDASASGHRATQSLDERNPATSQSGSTRPSSAMAILARTDPSSASAIVVEDFPVPPPRKRARPSQPLAHEDSVEQYNATDLSVNNPTVRQTVAEARDAVKSSTADSMGALRLQEAELRSRVGFENAQLRYHLDHREYLLTDLRRVLDAQHKREQPYTPTNSFQSLQPIANAN</sequence>
<evidence type="ECO:0000256" key="1">
    <source>
        <dbReference type="SAM" id="MobiDB-lite"/>
    </source>
</evidence>
<dbReference type="EMBL" id="JAWWNJ010000026">
    <property type="protein sequence ID" value="KAK7030158.1"/>
    <property type="molecule type" value="Genomic_DNA"/>
</dbReference>
<evidence type="ECO:0000313" key="2">
    <source>
        <dbReference type="EMBL" id="KAK7030158.1"/>
    </source>
</evidence>